<evidence type="ECO:0000256" key="2">
    <source>
        <dbReference type="ARBA" id="ARBA00008465"/>
    </source>
</evidence>
<dbReference type="GO" id="GO:0031419">
    <property type="term" value="F:cobalamin binding"/>
    <property type="evidence" value="ECO:0007669"/>
    <property type="project" value="UniProtKB-KW"/>
</dbReference>
<dbReference type="InterPro" id="IPR016176">
    <property type="entry name" value="Cbl-dep_enz_cat"/>
</dbReference>
<feature type="domain" description="Methylmalonyl-CoA mutase alpha/beta chain catalytic" evidence="6">
    <location>
        <begin position="48"/>
        <end position="467"/>
    </location>
</feature>
<comment type="similarity">
    <text evidence="2">Belongs to the methylmalonyl-CoA mutase family.</text>
</comment>
<evidence type="ECO:0000313" key="7">
    <source>
        <dbReference type="EMBL" id="SEH88619.1"/>
    </source>
</evidence>
<dbReference type="InterPro" id="IPR036724">
    <property type="entry name" value="Cobalamin-bd_sf"/>
</dbReference>
<reference evidence="8" key="1">
    <citation type="submission" date="2016-09" db="EMBL/GenBank/DDBJ databases">
        <authorList>
            <person name="Koehorst J."/>
        </authorList>
    </citation>
    <scope>NUCLEOTIDE SEQUENCE [LARGE SCALE GENOMIC DNA]</scope>
</reference>
<dbReference type="Proteomes" id="UP000176204">
    <property type="component" value="Chromosome I"/>
</dbReference>
<gene>
    <name evidence="7" type="ORF">PYTT_1456</name>
</gene>
<dbReference type="Gene3D" id="3.40.50.280">
    <property type="entry name" value="Cobalamin-binding domain"/>
    <property type="match status" value="1"/>
</dbReference>
<dbReference type="GO" id="GO:0005737">
    <property type="term" value="C:cytoplasm"/>
    <property type="evidence" value="ECO:0007669"/>
    <property type="project" value="TreeGrafter"/>
</dbReference>
<dbReference type="EMBL" id="LT629973">
    <property type="protein sequence ID" value="SEH88619.1"/>
    <property type="molecule type" value="Genomic_DNA"/>
</dbReference>
<dbReference type="GO" id="GO:0046872">
    <property type="term" value="F:metal ion binding"/>
    <property type="evidence" value="ECO:0007669"/>
    <property type="project" value="InterPro"/>
</dbReference>
<organism evidence="7 8">
    <name type="scientific">Akkermansia glycaniphila</name>
    <dbReference type="NCBI Taxonomy" id="1679444"/>
    <lineage>
        <taxon>Bacteria</taxon>
        <taxon>Pseudomonadati</taxon>
        <taxon>Verrucomicrobiota</taxon>
        <taxon>Verrucomicrobiia</taxon>
        <taxon>Verrucomicrobiales</taxon>
        <taxon>Akkermansiaceae</taxon>
        <taxon>Akkermansia</taxon>
    </lineage>
</organism>
<dbReference type="GO" id="GO:0004494">
    <property type="term" value="F:methylmalonyl-CoA mutase activity"/>
    <property type="evidence" value="ECO:0007669"/>
    <property type="project" value="UniProtKB-EC"/>
</dbReference>
<dbReference type="PATRIC" id="fig|1679444.3.peg.1456"/>
<evidence type="ECO:0000256" key="4">
    <source>
        <dbReference type="ARBA" id="ARBA00023235"/>
    </source>
</evidence>
<dbReference type="PANTHER" id="PTHR48101:SF4">
    <property type="entry name" value="METHYLMALONYL-COA MUTASE, MITOCHONDRIAL"/>
    <property type="match status" value="1"/>
</dbReference>
<dbReference type="SUPFAM" id="SSF51703">
    <property type="entry name" value="Cobalamin (vitamin B12)-dependent enzymes"/>
    <property type="match status" value="1"/>
</dbReference>
<evidence type="ECO:0000313" key="8">
    <source>
        <dbReference type="Proteomes" id="UP000176204"/>
    </source>
</evidence>
<dbReference type="OrthoDB" id="9762378at2"/>
<keyword evidence="4" id="KW-0413">Isomerase</keyword>
<dbReference type="CDD" id="cd03677">
    <property type="entry name" value="MM_CoA_mutase_beta"/>
    <property type="match status" value="1"/>
</dbReference>
<evidence type="ECO:0000256" key="5">
    <source>
        <dbReference type="ARBA" id="ARBA00023285"/>
    </source>
</evidence>
<dbReference type="STRING" id="1679444.PYTT_1456"/>
<keyword evidence="3" id="KW-0846">Cobalamin</keyword>
<dbReference type="GO" id="GO:0019678">
    <property type="term" value="P:propionate metabolic process, methylmalonyl pathway"/>
    <property type="evidence" value="ECO:0007669"/>
    <property type="project" value="TreeGrafter"/>
</dbReference>
<dbReference type="AlphaFoldDB" id="A0A1C7PA77"/>
<evidence type="ECO:0000256" key="3">
    <source>
        <dbReference type="ARBA" id="ARBA00022628"/>
    </source>
</evidence>
<dbReference type="RefSeq" id="WP_067771559.1">
    <property type="nucleotide sequence ID" value="NZ_LIGX01000001.1"/>
</dbReference>
<sequence length="683" mass="73038">MQQGNEKQASEVSFEEFAPATYAEWRDAAVEALKGADFDKTLFTKLVDGITLNPIYNAEDVKTAIDEPGQFPYRRGTRPLGYRSKPWDIAQGIQACSPEGFNKKALEELSKGGTAVNITLNCKKGVKLSNLADWNTALKGIDLAATPVYVSLGSCGLATLSMLAEAARNNGYGSRTLKGGVLFDPLGKLVMKGSICGGMGFCGAKKQMASMMKWALANTTDDFATIGVSGLPYHNAGASAFDEVAAMIATAVTYLRAMEAAGFSVDQVAPRIRFTVGVGSNLFLEIAKIRALRMLWAQIVVACGGSEESAKIKLHAATSSWTISKVDPWVNMLRGTAQAFSAVIGGVDSLDVTPFDAGVRRPDEFARRIARNVQLILQGECNLDKVVDPAGGSYYIETLTDEVARESWKRFQKIESEGGMVSALKTGSVQKDINATAAKRFEFADQRRQTYVGVNRYVNLEEKPLETGACPAKGADAGAPKCCHADAAEVALQGDSVEDVTAVLGSATTCGIQKALAGIYACPVGITVEPLPVRHATERFERLLDKAVAYQAKTGSRPKVFLATMGPLRQYKARADFSQDFLRAGGFDTMYPAGFKTVQEAADAAVKSGLGACVICSTDDTYGDIAPEFCAAVKAAKPDMTIMLAGYPKEQVPAFEAAGVDMFIHVRANCHDVLDTLQNKLGI</sequence>
<evidence type="ECO:0000259" key="6">
    <source>
        <dbReference type="Pfam" id="PF01642"/>
    </source>
</evidence>
<accession>A0A1C7PA77</accession>
<dbReference type="InterPro" id="IPR006099">
    <property type="entry name" value="MeMalonylCoA_mutase_a/b_cat"/>
</dbReference>
<comment type="cofactor">
    <cofactor evidence="1">
        <name>adenosylcob(III)alamin</name>
        <dbReference type="ChEBI" id="CHEBI:18408"/>
    </cofactor>
</comment>
<dbReference type="SUPFAM" id="SSF52242">
    <property type="entry name" value="Cobalamin (vitamin B12)-binding domain"/>
    <property type="match status" value="1"/>
</dbReference>
<evidence type="ECO:0000256" key="1">
    <source>
        <dbReference type="ARBA" id="ARBA00001922"/>
    </source>
</evidence>
<keyword evidence="8" id="KW-1185">Reference proteome</keyword>
<dbReference type="Pfam" id="PF01642">
    <property type="entry name" value="MM_CoA_mutase"/>
    <property type="match status" value="1"/>
</dbReference>
<dbReference type="Gene3D" id="3.20.20.240">
    <property type="entry name" value="Methylmalonyl-CoA mutase"/>
    <property type="match status" value="1"/>
</dbReference>
<protein>
    <submittedName>
        <fullName evidence="7">Methylmalonyl-coa mutase</fullName>
    </submittedName>
</protein>
<dbReference type="KEGG" id="agl:PYTT_1456"/>
<proteinExistence type="inferred from homology"/>
<name>A0A1C7PA77_9BACT</name>
<dbReference type="PANTHER" id="PTHR48101">
    <property type="entry name" value="METHYLMALONYL-COA MUTASE, MITOCHONDRIAL-RELATED"/>
    <property type="match status" value="1"/>
</dbReference>
<keyword evidence="5" id="KW-0170">Cobalt</keyword>